<dbReference type="GO" id="GO:0005737">
    <property type="term" value="C:cytoplasm"/>
    <property type="evidence" value="ECO:0007669"/>
    <property type="project" value="TreeGrafter"/>
</dbReference>
<evidence type="ECO:0000256" key="4">
    <source>
        <dbReference type="ARBA" id="ARBA00022842"/>
    </source>
</evidence>
<comment type="catalytic activity">
    <reaction evidence="6 9">
        <text>4-methyl-5-(2-phosphooxyethyl)-thiazole + 4-amino-2-methyl-5-(diphosphooxymethyl)pyrimidine + H(+) = thiamine phosphate + diphosphate</text>
        <dbReference type="Rhea" id="RHEA:22328"/>
        <dbReference type="ChEBI" id="CHEBI:15378"/>
        <dbReference type="ChEBI" id="CHEBI:33019"/>
        <dbReference type="ChEBI" id="CHEBI:37575"/>
        <dbReference type="ChEBI" id="CHEBI:57841"/>
        <dbReference type="ChEBI" id="CHEBI:58296"/>
        <dbReference type="EC" id="2.5.1.3"/>
    </reaction>
</comment>
<dbReference type="PANTHER" id="PTHR20857:SF15">
    <property type="entry name" value="THIAMINE-PHOSPHATE SYNTHASE"/>
    <property type="match status" value="1"/>
</dbReference>
<organism evidence="11 12">
    <name type="scientific">Thermosulfidibacter takaii (strain DSM 17441 / JCM 13301 / NBRC 103674 / ABI70S6)</name>
    <dbReference type="NCBI Taxonomy" id="1298851"/>
    <lineage>
        <taxon>Bacteria</taxon>
        <taxon>Pseudomonadati</taxon>
        <taxon>Thermosulfidibacterota</taxon>
        <taxon>Thermosulfidibacteria</taxon>
        <taxon>Thermosulfidibacterales</taxon>
        <taxon>Thermosulfidibacteraceae</taxon>
    </lineage>
</organism>
<comment type="pathway">
    <text evidence="1 9">Cofactor biosynthesis; thiamine diphosphate biosynthesis; thiamine phosphate from 4-amino-2-methyl-5-diphosphomethylpyrimidine and 4-methyl-5-(2-phosphoethyl)-thiazole: step 1/1.</text>
</comment>
<dbReference type="PANTHER" id="PTHR20857">
    <property type="entry name" value="THIAMINE-PHOSPHATE PYROPHOSPHORYLASE"/>
    <property type="match status" value="1"/>
</dbReference>
<dbReference type="GO" id="GO:0000287">
    <property type="term" value="F:magnesium ion binding"/>
    <property type="evidence" value="ECO:0007669"/>
    <property type="project" value="UniProtKB-UniRule"/>
</dbReference>
<dbReference type="CDD" id="cd00564">
    <property type="entry name" value="TMP_TenI"/>
    <property type="match status" value="1"/>
</dbReference>
<keyword evidence="5 9" id="KW-0784">Thiamine biosynthesis</keyword>
<dbReference type="InterPro" id="IPR034291">
    <property type="entry name" value="TMP_synthase"/>
</dbReference>
<evidence type="ECO:0000256" key="5">
    <source>
        <dbReference type="ARBA" id="ARBA00022977"/>
    </source>
</evidence>
<protein>
    <recommendedName>
        <fullName evidence="9">Thiamine-phosphate synthase</fullName>
        <shortName evidence="9">TP synthase</shortName>
        <shortName evidence="9">TPS</shortName>
        <ecNumber evidence="9">2.5.1.3</ecNumber>
    </recommendedName>
    <alternativeName>
        <fullName evidence="9">Thiamine-phosphate pyrophosphorylase</fullName>
        <shortName evidence="9">TMP pyrophosphorylase</shortName>
        <shortName evidence="9">TMP-PPase</shortName>
    </alternativeName>
</protein>
<sequence length="204" mass="22770">MTELPFKLCLITNRHLIKNKPLIEICQSVLEGGVDCILLREPDLNPKTLCYIGKQFRMLASRYNAKLIVKDRVDVAQVIEADGVHLSADSIPPEDVRKIWNGLVGYSAHSIEEIKALENSVDYFFLSPIFHTKSKPMSKPLGVDYLRNAINISQKVIYPLGGITPDKVKEIKRAGALGLVVMSAFYNTSDPKGLAKEFLKELEG</sequence>
<accession>A0A0S3QT72</accession>
<comment type="cofactor">
    <cofactor evidence="9">
        <name>Mg(2+)</name>
        <dbReference type="ChEBI" id="CHEBI:18420"/>
    </cofactor>
    <text evidence="9">Binds 1 Mg(2+) ion per subunit.</text>
</comment>
<comment type="similarity">
    <text evidence="9">Belongs to the thiamine-phosphate synthase family.</text>
</comment>
<keyword evidence="3 9" id="KW-0479">Metal-binding</keyword>
<comment type="caution">
    <text evidence="9">Lacks conserved residue(s) required for the propagation of feature annotation.</text>
</comment>
<dbReference type="OrthoDB" id="9812206at2"/>
<dbReference type="Gene3D" id="3.20.20.70">
    <property type="entry name" value="Aldolase class I"/>
    <property type="match status" value="1"/>
</dbReference>
<proteinExistence type="inferred from homology"/>
<comment type="catalytic activity">
    <reaction evidence="8 9">
        <text>2-[(2R,5Z)-2-carboxy-4-methylthiazol-5(2H)-ylidene]ethyl phosphate + 4-amino-2-methyl-5-(diphosphooxymethyl)pyrimidine + 2 H(+) = thiamine phosphate + CO2 + diphosphate</text>
        <dbReference type="Rhea" id="RHEA:47844"/>
        <dbReference type="ChEBI" id="CHEBI:15378"/>
        <dbReference type="ChEBI" id="CHEBI:16526"/>
        <dbReference type="ChEBI" id="CHEBI:33019"/>
        <dbReference type="ChEBI" id="CHEBI:37575"/>
        <dbReference type="ChEBI" id="CHEBI:57841"/>
        <dbReference type="ChEBI" id="CHEBI:62899"/>
        <dbReference type="EC" id="2.5.1.3"/>
    </reaction>
</comment>
<feature type="binding site" evidence="9">
    <location>
        <position position="107"/>
    </location>
    <ligand>
        <name>4-amino-2-methyl-5-(diphosphooxymethyl)pyrimidine</name>
        <dbReference type="ChEBI" id="CHEBI:57841"/>
    </ligand>
</feature>
<dbReference type="Proteomes" id="UP000063234">
    <property type="component" value="Chromosome"/>
</dbReference>
<evidence type="ECO:0000256" key="6">
    <source>
        <dbReference type="ARBA" id="ARBA00047334"/>
    </source>
</evidence>
<evidence type="ECO:0000256" key="2">
    <source>
        <dbReference type="ARBA" id="ARBA00022679"/>
    </source>
</evidence>
<feature type="binding site" evidence="9">
    <location>
        <position position="71"/>
    </location>
    <ligand>
        <name>Mg(2+)</name>
        <dbReference type="ChEBI" id="CHEBI:18420"/>
    </ligand>
</feature>
<keyword evidence="12" id="KW-1185">Reference proteome</keyword>
<dbReference type="InterPro" id="IPR022998">
    <property type="entry name" value="ThiamineP_synth_TenI"/>
</dbReference>
<dbReference type="AlphaFoldDB" id="A0A0S3QT72"/>
<feature type="binding site" evidence="9">
    <location>
        <begin position="132"/>
        <end position="134"/>
    </location>
    <ligand>
        <name>2-[(2R,5Z)-2-carboxy-4-methylthiazol-5(2H)-ylidene]ethyl phosphate</name>
        <dbReference type="ChEBI" id="CHEBI:62899"/>
    </ligand>
</feature>
<evidence type="ECO:0000259" key="10">
    <source>
        <dbReference type="Pfam" id="PF02581"/>
    </source>
</evidence>
<dbReference type="GO" id="GO:0004789">
    <property type="term" value="F:thiamine-phosphate diphosphorylase activity"/>
    <property type="evidence" value="ECO:0007669"/>
    <property type="project" value="UniProtKB-UniRule"/>
</dbReference>
<feature type="binding site" evidence="9">
    <location>
        <position position="135"/>
    </location>
    <ligand>
        <name>4-amino-2-methyl-5-(diphosphooxymethyl)pyrimidine</name>
        <dbReference type="ChEBI" id="CHEBI:57841"/>
    </ligand>
</feature>
<dbReference type="RefSeq" id="WP_068549526.1">
    <property type="nucleotide sequence ID" value="NZ_AP013035.1"/>
</dbReference>
<dbReference type="STRING" id="1298851.TST_0726"/>
<dbReference type="GO" id="GO:0009229">
    <property type="term" value="P:thiamine diphosphate biosynthetic process"/>
    <property type="evidence" value="ECO:0007669"/>
    <property type="project" value="UniProtKB-UniRule"/>
</dbReference>
<dbReference type="EMBL" id="AP013035">
    <property type="protein sequence ID" value="BAT71531.1"/>
    <property type="molecule type" value="Genomic_DNA"/>
</dbReference>
<dbReference type="SUPFAM" id="SSF51391">
    <property type="entry name" value="Thiamin phosphate synthase"/>
    <property type="match status" value="1"/>
</dbReference>
<feature type="binding site" evidence="9">
    <location>
        <position position="162"/>
    </location>
    <ligand>
        <name>2-[(2R,5Z)-2-carboxy-4-methylthiazol-5(2H)-ylidene]ethyl phosphate</name>
        <dbReference type="ChEBI" id="CHEBI:62899"/>
    </ligand>
</feature>
<keyword evidence="4 9" id="KW-0460">Magnesium</keyword>
<dbReference type="InterPro" id="IPR013785">
    <property type="entry name" value="Aldolase_TIM"/>
</dbReference>
<evidence type="ECO:0000256" key="3">
    <source>
        <dbReference type="ARBA" id="ARBA00022723"/>
    </source>
</evidence>
<dbReference type="Pfam" id="PF02581">
    <property type="entry name" value="TMP-TENI"/>
    <property type="match status" value="1"/>
</dbReference>
<evidence type="ECO:0000256" key="7">
    <source>
        <dbReference type="ARBA" id="ARBA00047851"/>
    </source>
</evidence>
<dbReference type="UniPathway" id="UPA00060">
    <property type="reaction ID" value="UER00141"/>
</dbReference>
<evidence type="ECO:0000313" key="12">
    <source>
        <dbReference type="Proteomes" id="UP000063234"/>
    </source>
</evidence>
<dbReference type="HAMAP" id="MF_00097">
    <property type="entry name" value="TMP_synthase"/>
    <property type="match status" value="1"/>
</dbReference>
<evidence type="ECO:0000256" key="8">
    <source>
        <dbReference type="ARBA" id="ARBA00047883"/>
    </source>
</evidence>
<evidence type="ECO:0000256" key="9">
    <source>
        <dbReference type="HAMAP-Rule" id="MF_00097"/>
    </source>
</evidence>
<dbReference type="GO" id="GO:0009228">
    <property type="term" value="P:thiamine biosynthetic process"/>
    <property type="evidence" value="ECO:0007669"/>
    <property type="project" value="UniProtKB-KW"/>
</dbReference>
<dbReference type="EC" id="2.5.1.3" evidence="9"/>
<evidence type="ECO:0000313" key="11">
    <source>
        <dbReference type="EMBL" id="BAT71531.1"/>
    </source>
</evidence>
<gene>
    <name evidence="9 11" type="primary">thiE</name>
    <name evidence="11" type="ORF">TST_0726</name>
</gene>
<evidence type="ECO:0000256" key="1">
    <source>
        <dbReference type="ARBA" id="ARBA00005165"/>
    </source>
</evidence>
<reference evidence="12" key="1">
    <citation type="journal article" date="2018" name="Science">
        <title>A primordial and reversible TCA cycle in a facultatively chemolithoautotrophic thermophile.</title>
        <authorList>
            <person name="Nunoura T."/>
            <person name="Chikaraishi Y."/>
            <person name="Izaki R."/>
            <person name="Suwa T."/>
            <person name="Sato T."/>
            <person name="Harada T."/>
            <person name="Mori K."/>
            <person name="Kato Y."/>
            <person name="Miyazaki M."/>
            <person name="Shimamura S."/>
            <person name="Yanagawa K."/>
            <person name="Shuto A."/>
            <person name="Ohkouchi N."/>
            <person name="Fujita N."/>
            <person name="Takaki Y."/>
            <person name="Atomi H."/>
            <person name="Takai K."/>
        </authorList>
    </citation>
    <scope>NUCLEOTIDE SEQUENCE [LARGE SCALE GENOMIC DNA]</scope>
    <source>
        <strain evidence="12">DSM 17441 / JCM 13301 / NBRC 103674 / ABI70S6</strain>
    </source>
</reference>
<comment type="function">
    <text evidence="9">Condenses 4-methyl-5-(beta-hydroxyethyl)thiazole monophosphate (THZ-P) and 2-methyl-4-amino-5-hydroxymethyl pyrimidine pyrophosphate (HMP-PP) to form thiamine monophosphate (TMP).</text>
</comment>
<dbReference type="KEGG" id="ttk:TST_0726"/>
<feature type="domain" description="Thiamine phosphate synthase/TenI" evidence="10">
    <location>
        <begin position="8"/>
        <end position="184"/>
    </location>
</feature>
<comment type="catalytic activity">
    <reaction evidence="7 9">
        <text>2-(2-carboxy-4-methylthiazol-5-yl)ethyl phosphate + 4-amino-2-methyl-5-(diphosphooxymethyl)pyrimidine + 2 H(+) = thiamine phosphate + CO2 + diphosphate</text>
        <dbReference type="Rhea" id="RHEA:47848"/>
        <dbReference type="ChEBI" id="CHEBI:15378"/>
        <dbReference type="ChEBI" id="CHEBI:16526"/>
        <dbReference type="ChEBI" id="CHEBI:33019"/>
        <dbReference type="ChEBI" id="CHEBI:37575"/>
        <dbReference type="ChEBI" id="CHEBI:57841"/>
        <dbReference type="ChEBI" id="CHEBI:62890"/>
        <dbReference type="EC" id="2.5.1.3"/>
    </reaction>
</comment>
<name>A0A0S3QT72_THET7</name>
<keyword evidence="2 9" id="KW-0808">Transferase</keyword>
<dbReference type="InterPro" id="IPR036206">
    <property type="entry name" value="ThiamineP_synth_sf"/>
</dbReference>